<evidence type="ECO:0000313" key="4">
    <source>
        <dbReference type="Proteomes" id="UP000025229"/>
    </source>
</evidence>
<dbReference type="EMBL" id="JAWXXX010000001">
    <property type="protein sequence ID" value="MDX5893373.1"/>
    <property type="molecule type" value="Genomic_DNA"/>
</dbReference>
<evidence type="ECO:0000259" key="1">
    <source>
        <dbReference type="Pfam" id="PF21751"/>
    </source>
</evidence>
<dbReference type="KEGG" id="rrd:RradSPS_0677"/>
<gene>
    <name evidence="2" type="ORF">RradSPS_0677</name>
    <name evidence="3" type="ORF">SIL72_04950</name>
</gene>
<evidence type="ECO:0000313" key="2">
    <source>
        <dbReference type="EMBL" id="AHY45960.1"/>
    </source>
</evidence>
<reference evidence="3" key="2">
    <citation type="submission" date="2023-11" db="EMBL/GenBank/DDBJ databases">
        <title>MicrobeMod: A computational toolkit for identifying prokaryotic methylation and restriction-modification with nanopore sequencing.</title>
        <authorList>
            <person name="Crits-Christoph A."/>
            <person name="Kang S.C."/>
            <person name="Lee H."/>
            <person name="Ostrov N."/>
        </authorList>
    </citation>
    <scope>NUCLEOTIDE SEQUENCE</scope>
    <source>
        <strain evidence="3">ATCC 51242</strain>
    </source>
</reference>
<dbReference type="HOGENOM" id="CLU_052961_0_0_11"/>
<organism evidence="2 4">
    <name type="scientific">Rubrobacter radiotolerans</name>
    <name type="common">Arthrobacter radiotolerans</name>
    <dbReference type="NCBI Taxonomy" id="42256"/>
    <lineage>
        <taxon>Bacteria</taxon>
        <taxon>Bacillati</taxon>
        <taxon>Actinomycetota</taxon>
        <taxon>Rubrobacteria</taxon>
        <taxon>Rubrobacterales</taxon>
        <taxon>Rubrobacteraceae</taxon>
        <taxon>Rubrobacter</taxon>
    </lineage>
</organism>
<dbReference type="EMBL" id="CP007514">
    <property type="protein sequence ID" value="AHY45960.1"/>
    <property type="molecule type" value="Genomic_DNA"/>
</dbReference>
<dbReference type="InterPro" id="IPR048551">
    <property type="entry name" value="DACNV"/>
</dbReference>
<dbReference type="STRING" id="42256.RradSPS_0677"/>
<dbReference type="eggNOG" id="ENOG502Z9MV">
    <property type="taxonomic scope" value="Bacteria"/>
</dbReference>
<dbReference type="SUPFAM" id="SSF143597">
    <property type="entry name" value="YojJ-like"/>
    <property type="match status" value="1"/>
</dbReference>
<sequence>MTHAYPRHLAAFVVERWPEVAPLRVGVGERDLSVRLPEIEVLEHLISVSYQASLMREEERPVTFRVILIDPEDLDPEAGPPSGLHRLVFAEERPFEEDELRRLSPAADYDRTLIGARLDEEGELWVWGLVQSGARWILRTQGGREAAPPMPGVPVLHVSGPGRIEFRRGSRLVARLENGELHGRTVDVFASRWLPESFAPVRAEISALHAEARREASEPWAPLDPDLMRMIGQHVLRRMISVLRSARHGGTLLFVPAERTEEFSSDNLYVAYKHRFLDEEARRRYRSLIVGATNRLVEVHGKGGRDFYPRAVGWHEYQVSNDPTLAELDEAIFEIANLIAALAAVDGAVVLSKRYELLGFGAEISVALEKVLTVHRALDVEGHRTIEESADGVGTRHRSAYRLVSALPGSIAVVVSQDGSARFVTRTAKGVTYWRQP</sequence>
<protein>
    <recommendedName>
        <fullName evidence="1">Probable sensor domain-containing protein</fullName>
    </recommendedName>
</protein>
<keyword evidence="4" id="KW-1185">Reference proteome</keyword>
<dbReference type="AlphaFoldDB" id="A0A023X1S7"/>
<dbReference type="RefSeq" id="WP_143533837.1">
    <property type="nucleotide sequence ID" value="NZ_CP007514.1"/>
</dbReference>
<proteinExistence type="predicted"/>
<dbReference type="InterPro" id="IPR036888">
    <property type="entry name" value="DNA_integrity_DisA_N_sf"/>
</dbReference>
<reference evidence="2 4" key="1">
    <citation type="submission" date="2014-03" db="EMBL/GenBank/DDBJ databases">
        <title>Complete genome sequence of the Radio-Resistant Rubrobacter radiotolerans RSPS-4.</title>
        <authorList>
            <person name="Egas C.C."/>
            <person name="Barroso C.C."/>
            <person name="Froufe H.J.C."/>
            <person name="Pacheco J.J."/>
            <person name="Albuquerque L.L."/>
            <person name="da Costa M.M.S."/>
        </authorList>
    </citation>
    <scope>NUCLEOTIDE SEQUENCE [LARGE SCALE GENOMIC DNA]</scope>
    <source>
        <strain evidence="2 4">RSPS-4</strain>
    </source>
</reference>
<name>A0A023X1S7_RUBRA</name>
<dbReference type="OrthoDB" id="177520at2"/>
<accession>A0A023X1S7</accession>
<dbReference type="Proteomes" id="UP001281130">
    <property type="component" value="Unassembled WGS sequence"/>
</dbReference>
<feature type="domain" description="Probable sensor" evidence="1">
    <location>
        <begin position="35"/>
        <end position="130"/>
    </location>
</feature>
<evidence type="ECO:0000313" key="3">
    <source>
        <dbReference type="EMBL" id="MDX5893373.1"/>
    </source>
</evidence>
<dbReference type="Proteomes" id="UP000025229">
    <property type="component" value="Chromosome"/>
</dbReference>
<dbReference type="PATRIC" id="fig|42256.3.peg.689"/>
<dbReference type="Gene3D" id="3.40.1700.10">
    <property type="entry name" value="DNA integrity scanning protein, DisA, N-terminal domain"/>
    <property type="match status" value="1"/>
</dbReference>
<dbReference type="Pfam" id="PF21751">
    <property type="entry name" value="DACNV"/>
    <property type="match status" value="1"/>
</dbReference>